<sequence length="104" mass="11740">MIQQDEGKHQTPQSAVLLPERIAADKLHSRLESGQKTYYGRRDGGNLFYNSSNYLTHLRPPSIGSSADNGADEQNMSFGCMNGYYFACLHLQLSFVSKRNWLLP</sequence>
<name>A0AAV4V0Z9_9ARAC</name>
<reference evidence="1 2" key="1">
    <citation type="submission" date="2021-06" db="EMBL/GenBank/DDBJ databases">
        <title>Caerostris darwini draft genome.</title>
        <authorList>
            <person name="Kono N."/>
            <person name="Arakawa K."/>
        </authorList>
    </citation>
    <scope>NUCLEOTIDE SEQUENCE [LARGE SCALE GENOMIC DNA]</scope>
</reference>
<dbReference type="EMBL" id="BPLQ01012203">
    <property type="protein sequence ID" value="GIY63684.1"/>
    <property type="molecule type" value="Genomic_DNA"/>
</dbReference>
<dbReference type="Proteomes" id="UP001054837">
    <property type="component" value="Unassembled WGS sequence"/>
</dbReference>
<evidence type="ECO:0000313" key="1">
    <source>
        <dbReference type="EMBL" id="GIY63684.1"/>
    </source>
</evidence>
<dbReference type="AlphaFoldDB" id="A0AAV4V0Z9"/>
<gene>
    <name evidence="1" type="ORF">CDAR_480441</name>
</gene>
<evidence type="ECO:0000313" key="2">
    <source>
        <dbReference type="Proteomes" id="UP001054837"/>
    </source>
</evidence>
<protein>
    <submittedName>
        <fullName evidence="1">Uncharacterized protein</fullName>
    </submittedName>
</protein>
<keyword evidence="2" id="KW-1185">Reference proteome</keyword>
<proteinExistence type="predicted"/>
<organism evidence="1 2">
    <name type="scientific">Caerostris darwini</name>
    <dbReference type="NCBI Taxonomy" id="1538125"/>
    <lineage>
        <taxon>Eukaryota</taxon>
        <taxon>Metazoa</taxon>
        <taxon>Ecdysozoa</taxon>
        <taxon>Arthropoda</taxon>
        <taxon>Chelicerata</taxon>
        <taxon>Arachnida</taxon>
        <taxon>Araneae</taxon>
        <taxon>Araneomorphae</taxon>
        <taxon>Entelegynae</taxon>
        <taxon>Araneoidea</taxon>
        <taxon>Araneidae</taxon>
        <taxon>Caerostris</taxon>
    </lineage>
</organism>
<comment type="caution">
    <text evidence="1">The sequence shown here is derived from an EMBL/GenBank/DDBJ whole genome shotgun (WGS) entry which is preliminary data.</text>
</comment>
<accession>A0AAV4V0Z9</accession>